<feature type="domain" description="YtkA-like" evidence="3">
    <location>
        <begin position="35"/>
        <end position="108"/>
    </location>
</feature>
<evidence type="ECO:0000256" key="2">
    <source>
        <dbReference type="SAM" id="SignalP"/>
    </source>
</evidence>
<organism evidence="4 5">
    <name type="scientific">Chryseomicrobium palamuruense</name>
    <dbReference type="NCBI Taxonomy" id="682973"/>
    <lineage>
        <taxon>Bacteria</taxon>
        <taxon>Bacillati</taxon>
        <taxon>Bacillota</taxon>
        <taxon>Bacilli</taxon>
        <taxon>Bacillales</taxon>
        <taxon>Caryophanaceae</taxon>
        <taxon>Chryseomicrobium</taxon>
    </lineage>
</organism>
<dbReference type="Pfam" id="PF13115">
    <property type="entry name" value="YtkA"/>
    <property type="match status" value="1"/>
</dbReference>
<gene>
    <name evidence="4" type="ORF">ACFO0S_00665</name>
</gene>
<dbReference type="EMBL" id="JBHSEF010000008">
    <property type="protein sequence ID" value="MFC4353572.1"/>
    <property type="molecule type" value="Genomic_DNA"/>
</dbReference>
<dbReference type="InterPro" id="IPR032693">
    <property type="entry name" value="YtkA-like_dom"/>
</dbReference>
<reference evidence="5" key="1">
    <citation type="journal article" date="2019" name="Int. J. Syst. Evol. Microbiol.">
        <title>The Global Catalogue of Microorganisms (GCM) 10K type strain sequencing project: providing services to taxonomists for standard genome sequencing and annotation.</title>
        <authorList>
            <consortium name="The Broad Institute Genomics Platform"/>
            <consortium name="The Broad Institute Genome Sequencing Center for Infectious Disease"/>
            <person name="Wu L."/>
            <person name="Ma J."/>
        </authorList>
    </citation>
    <scope>NUCLEOTIDE SEQUENCE [LARGE SCALE GENOMIC DNA]</scope>
    <source>
        <strain evidence="5">CCUG 50353</strain>
    </source>
</reference>
<dbReference type="PROSITE" id="PS51257">
    <property type="entry name" value="PROKAR_LIPOPROTEIN"/>
    <property type="match status" value="1"/>
</dbReference>
<proteinExistence type="predicted"/>
<evidence type="ECO:0000313" key="5">
    <source>
        <dbReference type="Proteomes" id="UP001595733"/>
    </source>
</evidence>
<comment type="caution">
    <text evidence="4">The sequence shown here is derived from an EMBL/GenBank/DDBJ whole genome shotgun (WGS) entry which is preliminary data.</text>
</comment>
<keyword evidence="2" id="KW-0732">Signal</keyword>
<dbReference type="RefSeq" id="WP_378139089.1">
    <property type="nucleotide sequence ID" value="NZ_JBHSEF010000008.1"/>
</dbReference>
<evidence type="ECO:0000259" key="3">
    <source>
        <dbReference type="Pfam" id="PF13115"/>
    </source>
</evidence>
<sequence>MKKWLALVALALVVSGCTQEDSHEDHTMHDEDVAIVEVEIINEAVYNPGDEVTLSARVSQSGEAVDDAEEVLFEVWESGHYEESQKIEGELSEDGVYEATYTFETEGVFYMFAHTTARDMHVMPKQMITIGNPDPADVLEDNSSDTMNHK</sequence>
<accession>A0ABV8UQK2</accession>
<keyword evidence="5" id="KW-1185">Reference proteome</keyword>
<protein>
    <submittedName>
        <fullName evidence="4">FixH family protein</fullName>
    </submittedName>
</protein>
<name>A0ABV8UQK2_9BACL</name>
<evidence type="ECO:0000313" key="4">
    <source>
        <dbReference type="EMBL" id="MFC4353572.1"/>
    </source>
</evidence>
<feature type="chain" id="PRO_5045731111" evidence="2">
    <location>
        <begin position="21"/>
        <end position="150"/>
    </location>
</feature>
<dbReference type="Proteomes" id="UP001595733">
    <property type="component" value="Unassembled WGS sequence"/>
</dbReference>
<feature type="signal peptide" evidence="2">
    <location>
        <begin position="1"/>
        <end position="20"/>
    </location>
</feature>
<evidence type="ECO:0000256" key="1">
    <source>
        <dbReference type="SAM" id="MobiDB-lite"/>
    </source>
</evidence>
<feature type="region of interest" description="Disordered" evidence="1">
    <location>
        <begin position="131"/>
        <end position="150"/>
    </location>
</feature>